<accession>A0A2G8LML0</accession>
<feature type="compositionally biased region" description="Low complexity" evidence="5">
    <location>
        <begin position="800"/>
        <end position="811"/>
    </location>
</feature>
<dbReference type="SUPFAM" id="SSF56112">
    <property type="entry name" value="Protein kinase-like (PK-like)"/>
    <property type="match status" value="1"/>
</dbReference>
<feature type="compositionally biased region" description="Basic and acidic residues" evidence="5">
    <location>
        <begin position="547"/>
        <end position="556"/>
    </location>
</feature>
<dbReference type="PROSITE" id="PS50011">
    <property type="entry name" value="PROTEIN_KINASE_DOM"/>
    <property type="match status" value="1"/>
</dbReference>
<name>A0A2G8LML0_STIJA</name>
<feature type="compositionally biased region" description="Basic and acidic residues" evidence="5">
    <location>
        <begin position="525"/>
        <end position="538"/>
    </location>
</feature>
<reference evidence="7 8" key="1">
    <citation type="journal article" date="2017" name="PLoS Biol.">
        <title>The sea cucumber genome provides insights into morphological evolution and visceral regeneration.</title>
        <authorList>
            <person name="Zhang X."/>
            <person name="Sun L."/>
            <person name="Yuan J."/>
            <person name="Sun Y."/>
            <person name="Gao Y."/>
            <person name="Zhang L."/>
            <person name="Li S."/>
            <person name="Dai H."/>
            <person name="Hamel J.F."/>
            <person name="Liu C."/>
            <person name="Yu Y."/>
            <person name="Liu S."/>
            <person name="Lin W."/>
            <person name="Guo K."/>
            <person name="Jin S."/>
            <person name="Xu P."/>
            <person name="Storey K.B."/>
            <person name="Huan P."/>
            <person name="Zhang T."/>
            <person name="Zhou Y."/>
            <person name="Zhang J."/>
            <person name="Lin C."/>
            <person name="Li X."/>
            <person name="Xing L."/>
            <person name="Huo D."/>
            <person name="Sun M."/>
            <person name="Wang L."/>
            <person name="Mercier A."/>
            <person name="Li F."/>
            <person name="Yang H."/>
            <person name="Xiang J."/>
        </authorList>
    </citation>
    <scope>NUCLEOTIDE SEQUENCE [LARGE SCALE GENOMIC DNA]</scope>
    <source>
        <strain evidence="7">Shaxun</strain>
        <tissue evidence="7">Muscle</tissue>
    </source>
</reference>
<evidence type="ECO:0000256" key="1">
    <source>
        <dbReference type="ARBA" id="ARBA00038349"/>
    </source>
</evidence>
<dbReference type="PANTHER" id="PTHR12984:SF3">
    <property type="entry name" value="N-TERMINAL KINASE-LIKE PROTEIN"/>
    <property type="match status" value="1"/>
</dbReference>
<protein>
    <recommendedName>
        <fullName evidence="2">N-terminal kinase-like protein</fullName>
    </recommendedName>
    <alternativeName>
        <fullName evidence="3">SCY1-like protein 1</fullName>
    </alternativeName>
</protein>
<dbReference type="OrthoDB" id="447103at2759"/>
<feature type="compositionally biased region" description="Low complexity" evidence="5">
    <location>
        <begin position="662"/>
        <end position="671"/>
    </location>
</feature>
<evidence type="ECO:0000313" key="8">
    <source>
        <dbReference type="Proteomes" id="UP000230750"/>
    </source>
</evidence>
<evidence type="ECO:0000256" key="3">
    <source>
        <dbReference type="ARBA" id="ARBA00042347"/>
    </source>
</evidence>
<dbReference type="InterPro" id="IPR011009">
    <property type="entry name" value="Kinase-like_dom_sf"/>
</dbReference>
<organism evidence="7 8">
    <name type="scientific">Stichopus japonicus</name>
    <name type="common">Sea cucumber</name>
    <dbReference type="NCBI Taxonomy" id="307972"/>
    <lineage>
        <taxon>Eukaryota</taxon>
        <taxon>Metazoa</taxon>
        <taxon>Echinodermata</taxon>
        <taxon>Eleutherozoa</taxon>
        <taxon>Echinozoa</taxon>
        <taxon>Holothuroidea</taxon>
        <taxon>Aspidochirotacea</taxon>
        <taxon>Aspidochirotida</taxon>
        <taxon>Stichopodidae</taxon>
        <taxon>Apostichopus</taxon>
    </lineage>
</organism>
<evidence type="ECO:0000256" key="5">
    <source>
        <dbReference type="SAM" id="MobiDB-lite"/>
    </source>
</evidence>
<dbReference type="Gene3D" id="3.30.200.20">
    <property type="entry name" value="Phosphorylase Kinase, domain 1"/>
    <property type="match status" value="1"/>
</dbReference>
<dbReference type="Gene3D" id="1.10.510.10">
    <property type="entry name" value="Transferase(Phosphotransferase) domain 1"/>
    <property type="match status" value="1"/>
</dbReference>
<keyword evidence="8" id="KW-1185">Reference proteome</keyword>
<sequence>MWSFFSRDPTSSFPYEFGEEIKGLEEKSVWTLHEGKRKSNGEAVSIFTIDLKTSRSEHIETAKAAHKRIKTLRHPNFLTYVDGLETENVIYVVTEPATTLQAYLDKEQSSDAVISWGLHQVVKGLSFLHNDCKLKHNNVNISSIFVNPAGEWKLGGVDYITPVDSEATPHVSKLLPSLDKYDPPEKSDTSKRRKVHAWSADMWGLGCLIWEVYNGNLPRVSSLKAIGKIPKPLIPHYCELVGANPMSRPNPAKFIDNCKSAGGFMNNKFLESNLFLEEIQIKDQSDKTKFLQGLSSSLDDFPQVFCQLKILPLLLQAFEFGNAGSAILTPLLKLGKLLDTEEYEKKIVPCVVKMFSSTDRATRVKLLQQIDQFVEYLSASVVNDQIFPNICHGFNDTNPLIRETSVKAMLLLASKLNDKNLNIELLRHFARLQAKDDQTRQKVLSSAFVRAMKDPFPPARGAGVLSMMSTLKYFSLRDTAFKVLPTLCTLTVDPDKGVRDQTFKAIQTFLVRQQNVSDNPELAAEIDHDMRKNERERGNNSSTEAKAVSEDGKEKLTPGTDEREEVARDSASDYDNDDEEGEKPGWDDLEMREDAETNADDEGWGEETGWEEDGWSDLQTKKPTVPASKGSLKLGTKKKEPEFNLDDWADDSWGSQDKQLNKKQSTKTATKSSHKKQQASSGWGTDWEEGNWGEMKDQGDVQDPFAAEAGGGWDDDNEDWGSIDEPTLNTTKPSSPKKKQQMSSLSGFGNDFKEDNEHTPASAYNWNTEKDTGDTFFGSQLGVQSKPKSSSKPSKPPSSRPASAKTKPKPSMTSSEADTGWGFDEEWGKEEETGWERVTLGSR</sequence>
<dbReference type="STRING" id="307972.A0A2G8LML0"/>
<feature type="compositionally biased region" description="Acidic residues" evidence="5">
    <location>
        <begin position="713"/>
        <end position="722"/>
    </location>
</feature>
<keyword evidence="7" id="KW-0418">Kinase</keyword>
<dbReference type="InterPro" id="IPR051177">
    <property type="entry name" value="CIK-Related_Protein"/>
</dbReference>
<dbReference type="GO" id="GO:0005524">
    <property type="term" value="F:ATP binding"/>
    <property type="evidence" value="ECO:0007669"/>
    <property type="project" value="InterPro"/>
</dbReference>
<dbReference type="InterPro" id="IPR011989">
    <property type="entry name" value="ARM-like"/>
</dbReference>
<dbReference type="Gene3D" id="1.25.10.10">
    <property type="entry name" value="Leucine-rich Repeat Variant"/>
    <property type="match status" value="1"/>
</dbReference>
<comment type="caution">
    <text evidence="7">The sequence shown here is derived from an EMBL/GenBank/DDBJ whole genome shotgun (WGS) entry which is preliminary data.</text>
</comment>
<feature type="domain" description="Protein kinase" evidence="6">
    <location>
        <begin position="15"/>
        <end position="302"/>
    </location>
</feature>
<dbReference type="AlphaFoldDB" id="A0A2G8LML0"/>
<feature type="compositionally biased region" description="Acidic residues" evidence="5">
    <location>
        <begin position="572"/>
        <end position="615"/>
    </location>
</feature>
<dbReference type="SUPFAM" id="SSF48371">
    <property type="entry name" value="ARM repeat"/>
    <property type="match status" value="1"/>
</dbReference>
<keyword evidence="7" id="KW-0808">Transferase</keyword>
<feature type="region of interest" description="Disordered" evidence="5">
    <location>
        <begin position="525"/>
        <end position="843"/>
    </location>
</feature>
<evidence type="ECO:0000259" key="6">
    <source>
        <dbReference type="PROSITE" id="PS50011"/>
    </source>
</evidence>
<dbReference type="InterPro" id="IPR000719">
    <property type="entry name" value="Prot_kinase_dom"/>
</dbReference>
<comment type="similarity">
    <text evidence="1">Belongs to the protein kinase superfamily.</text>
</comment>
<gene>
    <name evidence="7" type="ORF">BSL78_01618</name>
</gene>
<comment type="function">
    <text evidence="4">Regulates COPI-mediated retrograde protein traffic at the interface between the Golgi apparatus and the endoplasmic reticulum. Involved in the maintenance of the Golgi apparatus morphology.</text>
</comment>
<evidence type="ECO:0000313" key="7">
    <source>
        <dbReference type="EMBL" id="PIK61493.1"/>
    </source>
</evidence>
<proteinExistence type="inferred from homology"/>
<evidence type="ECO:0000256" key="2">
    <source>
        <dbReference type="ARBA" id="ARBA00040972"/>
    </source>
</evidence>
<dbReference type="PANTHER" id="PTHR12984">
    <property type="entry name" value="SCY1-RELATED S/T PROTEIN KINASE-LIKE"/>
    <property type="match status" value="1"/>
</dbReference>
<dbReference type="GO" id="GO:0004672">
    <property type="term" value="F:protein kinase activity"/>
    <property type="evidence" value="ECO:0007669"/>
    <property type="project" value="InterPro"/>
</dbReference>
<dbReference type="Pfam" id="PF00069">
    <property type="entry name" value="Pkinase"/>
    <property type="match status" value="1"/>
</dbReference>
<dbReference type="InterPro" id="IPR016024">
    <property type="entry name" value="ARM-type_fold"/>
</dbReference>
<dbReference type="Proteomes" id="UP000230750">
    <property type="component" value="Unassembled WGS sequence"/>
</dbReference>
<dbReference type="EMBL" id="MRZV01000031">
    <property type="protein sequence ID" value="PIK61493.1"/>
    <property type="molecule type" value="Genomic_DNA"/>
</dbReference>
<dbReference type="SMART" id="SM00220">
    <property type="entry name" value="S_TKc"/>
    <property type="match status" value="1"/>
</dbReference>
<evidence type="ECO:0000256" key="4">
    <source>
        <dbReference type="ARBA" id="ARBA00056114"/>
    </source>
</evidence>